<protein>
    <submittedName>
        <fullName evidence="1">Uncharacterized protein</fullName>
    </submittedName>
</protein>
<dbReference type="Proteomes" id="UP000265520">
    <property type="component" value="Unassembled WGS sequence"/>
</dbReference>
<sequence length="26" mass="2921">MVGGPACAAAIWWRSSGWPDSWWLTE</sequence>
<name>A0A392VQN4_9FABA</name>
<organism evidence="1 2">
    <name type="scientific">Trifolium medium</name>
    <dbReference type="NCBI Taxonomy" id="97028"/>
    <lineage>
        <taxon>Eukaryota</taxon>
        <taxon>Viridiplantae</taxon>
        <taxon>Streptophyta</taxon>
        <taxon>Embryophyta</taxon>
        <taxon>Tracheophyta</taxon>
        <taxon>Spermatophyta</taxon>
        <taxon>Magnoliopsida</taxon>
        <taxon>eudicotyledons</taxon>
        <taxon>Gunneridae</taxon>
        <taxon>Pentapetalae</taxon>
        <taxon>rosids</taxon>
        <taxon>fabids</taxon>
        <taxon>Fabales</taxon>
        <taxon>Fabaceae</taxon>
        <taxon>Papilionoideae</taxon>
        <taxon>50 kb inversion clade</taxon>
        <taxon>NPAAA clade</taxon>
        <taxon>Hologalegina</taxon>
        <taxon>IRL clade</taxon>
        <taxon>Trifolieae</taxon>
        <taxon>Trifolium</taxon>
    </lineage>
</organism>
<evidence type="ECO:0000313" key="1">
    <source>
        <dbReference type="EMBL" id="MCI88740.1"/>
    </source>
</evidence>
<dbReference type="AlphaFoldDB" id="A0A392VQN4"/>
<evidence type="ECO:0000313" key="2">
    <source>
        <dbReference type="Proteomes" id="UP000265520"/>
    </source>
</evidence>
<reference evidence="1 2" key="1">
    <citation type="journal article" date="2018" name="Front. Plant Sci.">
        <title>Red Clover (Trifolium pratense) and Zigzag Clover (T. medium) - A Picture of Genomic Similarities and Differences.</title>
        <authorList>
            <person name="Dluhosova J."/>
            <person name="Istvanek J."/>
            <person name="Nedelnik J."/>
            <person name="Repkova J."/>
        </authorList>
    </citation>
    <scope>NUCLEOTIDE SEQUENCE [LARGE SCALE GENOMIC DNA]</scope>
    <source>
        <strain evidence="2">cv. 10/8</strain>
        <tissue evidence="1">Leaf</tissue>
    </source>
</reference>
<feature type="non-terminal residue" evidence="1">
    <location>
        <position position="26"/>
    </location>
</feature>
<keyword evidence="2" id="KW-1185">Reference proteome</keyword>
<comment type="caution">
    <text evidence="1">The sequence shown here is derived from an EMBL/GenBank/DDBJ whole genome shotgun (WGS) entry which is preliminary data.</text>
</comment>
<dbReference type="EMBL" id="LXQA011201241">
    <property type="protein sequence ID" value="MCI88740.1"/>
    <property type="molecule type" value="Genomic_DNA"/>
</dbReference>
<proteinExistence type="predicted"/>
<accession>A0A392VQN4</accession>